<evidence type="ECO:0000313" key="2">
    <source>
        <dbReference type="EMBL" id="CAG8730056.1"/>
    </source>
</evidence>
<keyword evidence="3" id="KW-1185">Reference proteome</keyword>
<reference evidence="2" key="1">
    <citation type="submission" date="2021-06" db="EMBL/GenBank/DDBJ databases">
        <authorList>
            <person name="Kallberg Y."/>
            <person name="Tangrot J."/>
            <person name="Rosling A."/>
        </authorList>
    </citation>
    <scope>NUCLEOTIDE SEQUENCE</scope>
    <source>
        <strain evidence="2">UK204</strain>
    </source>
</reference>
<accession>A0A9N9IBM6</accession>
<dbReference type="EMBL" id="CAJVPQ010012055">
    <property type="protein sequence ID" value="CAG8730056.1"/>
    <property type="molecule type" value="Genomic_DNA"/>
</dbReference>
<organism evidence="2 3">
    <name type="scientific">Funneliformis caledonium</name>
    <dbReference type="NCBI Taxonomy" id="1117310"/>
    <lineage>
        <taxon>Eukaryota</taxon>
        <taxon>Fungi</taxon>
        <taxon>Fungi incertae sedis</taxon>
        <taxon>Mucoromycota</taxon>
        <taxon>Glomeromycotina</taxon>
        <taxon>Glomeromycetes</taxon>
        <taxon>Glomerales</taxon>
        <taxon>Glomeraceae</taxon>
        <taxon>Funneliformis</taxon>
    </lineage>
</organism>
<sequence length="136" mass="15552">SNKGNEDADESKSAWEESNQQGKSVKEWTPKDATVMQVTHKRRKSSDSAILPNPASTNNPIEIISKLCLIDSNKPKGFGVEEQLEYITKYYKSIEKEDECTLMEEFYVLVKKDNKQNLTILNEILLSAENRLGRRD</sequence>
<dbReference type="Proteomes" id="UP000789570">
    <property type="component" value="Unassembled WGS sequence"/>
</dbReference>
<name>A0A9N9IBM6_9GLOM</name>
<feature type="region of interest" description="Disordered" evidence="1">
    <location>
        <begin position="1"/>
        <end position="55"/>
    </location>
</feature>
<gene>
    <name evidence="2" type="ORF">FCALED_LOCUS14927</name>
</gene>
<evidence type="ECO:0000256" key="1">
    <source>
        <dbReference type="SAM" id="MobiDB-lite"/>
    </source>
</evidence>
<protein>
    <submittedName>
        <fullName evidence="2">6076_t:CDS:1</fullName>
    </submittedName>
</protein>
<evidence type="ECO:0000313" key="3">
    <source>
        <dbReference type="Proteomes" id="UP000789570"/>
    </source>
</evidence>
<proteinExistence type="predicted"/>
<dbReference type="AlphaFoldDB" id="A0A9N9IBM6"/>
<comment type="caution">
    <text evidence="2">The sequence shown here is derived from an EMBL/GenBank/DDBJ whole genome shotgun (WGS) entry which is preliminary data.</text>
</comment>
<feature type="compositionally biased region" description="Basic and acidic residues" evidence="1">
    <location>
        <begin position="1"/>
        <end position="15"/>
    </location>
</feature>
<feature type="non-terminal residue" evidence="2">
    <location>
        <position position="1"/>
    </location>
</feature>